<evidence type="ECO:0000256" key="7">
    <source>
        <dbReference type="SAM" id="MobiDB-lite"/>
    </source>
</evidence>
<evidence type="ECO:0000313" key="9">
    <source>
        <dbReference type="Proteomes" id="UP000254134"/>
    </source>
</evidence>
<gene>
    <name evidence="8" type="ORF">Gocc_1782</name>
</gene>
<keyword evidence="4 6" id="KW-0238">DNA-binding</keyword>
<feature type="compositionally biased region" description="Low complexity" evidence="7">
    <location>
        <begin position="367"/>
        <end position="384"/>
    </location>
</feature>
<evidence type="ECO:0000256" key="1">
    <source>
        <dbReference type="ARBA" id="ARBA00002190"/>
    </source>
</evidence>
<evidence type="ECO:0000256" key="5">
    <source>
        <dbReference type="ARBA" id="ARBA00023172"/>
    </source>
</evidence>
<comment type="similarity">
    <text evidence="2 6">Belongs to the transposase mutator family.</text>
</comment>
<keyword evidence="5 6" id="KW-0233">DNA recombination</keyword>
<reference evidence="8 9" key="1">
    <citation type="submission" date="2018-07" db="EMBL/GenBank/DDBJ databases">
        <title>High-quality-draft genome sequence of Gaiella occulta.</title>
        <authorList>
            <person name="Severino R."/>
            <person name="Froufe H.J.C."/>
            <person name="Rainey F.A."/>
            <person name="Barroso C."/>
            <person name="Albuquerque L."/>
            <person name="Lobo-Da-Cunha A."/>
            <person name="Da Costa M.S."/>
            <person name="Egas C."/>
        </authorList>
    </citation>
    <scope>NUCLEOTIDE SEQUENCE [LARGE SCALE GENOMIC DNA]</scope>
    <source>
        <strain evidence="8 9">F2-233</strain>
    </source>
</reference>
<organism evidence="8 9">
    <name type="scientific">Gaiella occulta</name>
    <dbReference type="NCBI Taxonomy" id="1002870"/>
    <lineage>
        <taxon>Bacteria</taxon>
        <taxon>Bacillati</taxon>
        <taxon>Actinomycetota</taxon>
        <taxon>Thermoleophilia</taxon>
        <taxon>Gaiellales</taxon>
        <taxon>Gaiellaceae</taxon>
        <taxon>Gaiella</taxon>
    </lineage>
</organism>
<dbReference type="PANTHER" id="PTHR33217">
    <property type="entry name" value="TRANSPOSASE FOR INSERTION SEQUENCE ELEMENT IS1081"/>
    <property type="match status" value="1"/>
</dbReference>
<keyword evidence="9" id="KW-1185">Reference proteome</keyword>
<evidence type="ECO:0000256" key="3">
    <source>
        <dbReference type="ARBA" id="ARBA00022578"/>
    </source>
</evidence>
<comment type="function">
    <text evidence="1 6">Required for the transposition of the insertion element.</text>
</comment>
<dbReference type="GO" id="GO:0004803">
    <property type="term" value="F:transposase activity"/>
    <property type="evidence" value="ECO:0007669"/>
    <property type="project" value="UniProtKB-UniRule"/>
</dbReference>
<dbReference type="GO" id="GO:0003677">
    <property type="term" value="F:DNA binding"/>
    <property type="evidence" value="ECO:0007669"/>
    <property type="project" value="UniProtKB-UniRule"/>
</dbReference>
<dbReference type="PANTHER" id="PTHR33217:SF9">
    <property type="entry name" value="MUTATOR FAMILY TRANSPOSASE"/>
    <property type="match status" value="1"/>
</dbReference>
<protein>
    <recommendedName>
        <fullName evidence="6">Mutator family transposase</fullName>
    </recommendedName>
</protein>
<evidence type="ECO:0000256" key="4">
    <source>
        <dbReference type="ARBA" id="ARBA00023125"/>
    </source>
</evidence>
<dbReference type="GO" id="GO:0006313">
    <property type="term" value="P:DNA transposition"/>
    <property type="evidence" value="ECO:0007669"/>
    <property type="project" value="UniProtKB-UniRule"/>
</dbReference>
<proteinExistence type="inferred from homology"/>
<keyword evidence="3 6" id="KW-0815">Transposition</keyword>
<evidence type="ECO:0000313" key="8">
    <source>
        <dbReference type="EMBL" id="RDI74893.1"/>
    </source>
</evidence>
<evidence type="ECO:0000256" key="6">
    <source>
        <dbReference type="RuleBase" id="RU365089"/>
    </source>
</evidence>
<comment type="caution">
    <text evidence="8">The sequence shown here is derived from an EMBL/GenBank/DDBJ whole genome shotgun (WGS) entry which is preliminary data.</text>
</comment>
<reference evidence="9" key="2">
    <citation type="journal article" date="2019" name="MicrobiologyOpen">
        <title>High-quality draft genome sequence of Gaiella occulta isolated from a 150 meter deep mineral water borehole and comparison with the genome sequences of other deep-branching lineages of the phylum Actinobacteria.</title>
        <authorList>
            <person name="Severino R."/>
            <person name="Froufe H.J.C."/>
            <person name="Barroso C."/>
            <person name="Albuquerque L."/>
            <person name="Lobo-da-Cunha A."/>
            <person name="da Costa M.S."/>
            <person name="Egas C."/>
        </authorList>
    </citation>
    <scope>NUCLEOTIDE SEQUENCE [LARGE SCALE GENOMIC DNA]</scope>
    <source>
        <strain evidence="9">F2-233</strain>
    </source>
</reference>
<dbReference type="InterPro" id="IPR001207">
    <property type="entry name" value="Transposase_mutator"/>
</dbReference>
<keyword evidence="6" id="KW-0814">Transposable element</keyword>
<dbReference type="Pfam" id="PF00872">
    <property type="entry name" value="Transposase_mut"/>
    <property type="match status" value="1"/>
</dbReference>
<sequence>MQQALEEELTEFFGRGRYERRGEPVSYRNGYESVTVKTTSGPLALERPRLRNASALGFASEVVGKGVVRTHALEALVIVSFLRGLSVRDVEAALEEAFEGPVVSKSTVSRICADTRERYRAWCRRRLDEHDLVYCFLDAIYLKLRPDDTPAEGVLVASGVTLEGRKVLLGLQLGSRESYEDWLDFGRDLIGRGLRSPALLIADGAPGLWKAARELWPAALEQRCTVHALRNVTKKLPERLHRELKARYWRILDEAGSAAEARTGLLALVADYRSAYPSAMAVIERDLDALVCHLRFPSEHRKRIRSTNPLERSFVEVRRRTKVIGRFPGETSALCLIWAVLELPSRGWRGVLMSPRAVAEIERLRRSPTTNEPNTPSTEEVIAA</sequence>
<evidence type="ECO:0000256" key="2">
    <source>
        <dbReference type="ARBA" id="ARBA00010961"/>
    </source>
</evidence>
<accession>A0A7M2YXN5</accession>
<dbReference type="AlphaFoldDB" id="A0A7M2YXN5"/>
<feature type="region of interest" description="Disordered" evidence="7">
    <location>
        <begin position="365"/>
        <end position="384"/>
    </location>
</feature>
<dbReference type="NCBIfam" id="NF033543">
    <property type="entry name" value="transpos_IS256"/>
    <property type="match status" value="1"/>
</dbReference>
<dbReference type="Proteomes" id="UP000254134">
    <property type="component" value="Unassembled WGS sequence"/>
</dbReference>
<dbReference type="EMBL" id="QQZY01000003">
    <property type="protein sequence ID" value="RDI74893.1"/>
    <property type="molecule type" value="Genomic_DNA"/>
</dbReference>
<name>A0A7M2YXN5_9ACTN</name>